<name>A0ACB5TU47_CANBO</name>
<accession>A0ACB5TU47</accession>
<gene>
    <name evidence="1" type="ORF">Cboi01_000363700</name>
</gene>
<evidence type="ECO:0000313" key="1">
    <source>
        <dbReference type="EMBL" id="GME94755.1"/>
    </source>
</evidence>
<dbReference type="Proteomes" id="UP001165101">
    <property type="component" value="Unassembled WGS sequence"/>
</dbReference>
<keyword evidence="2" id="KW-1185">Reference proteome</keyword>
<proteinExistence type="predicted"/>
<reference evidence="1" key="1">
    <citation type="submission" date="2023-04" db="EMBL/GenBank/DDBJ databases">
        <title>Candida boidinii NBRC 1967.</title>
        <authorList>
            <person name="Ichikawa N."/>
            <person name="Sato H."/>
            <person name="Tonouchi N."/>
        </authorList>
    </citation>
    <scope>NUCLEOTIDE SEQUENCE</scope>
    <source>
        <strain evidence="1">NBRC 1967</strain>
    </source>
</reference>
<comment type="caution">
    <text evidence="1">The sequence shown here is derived from an EMBL/GenBank/DDBJ whole genome shotgun (WGS) entry which is preliminary data.</text>
</comment>
<protein>
    <submittedName>
        <fullName evidence="1">Unnamed protein product</fullName>
    </submittedName>
</protein>
<dbReference type="EMBL" id="BSXV01002058">
    <property type="protein sequence ID" value="GME94755.1"/>
    <property type="molecule type" value="Genomic_DNA"/>
</dbReference>
<evidence type="ECO:0000313" key="2">
    <source>
        <dbReference type="Proteomes" id="UP001165101"/>
    </source>
</evidence>
<organism evidence="1 2">
    <name type="scientific">Candida boidinii</name>
    <name type="common">Yeast</name>
    <dbReference type="NCBI Taxonomy" id="5477"/>
    <lineage>
        <taxon>Eukaryota</taxon>
        <taxon>Fungi</taxon>
        <taxon>Dikarya</taxon>
        <taxon>Ascomycota</taxon>
        <taxon>Saccharomycotina</taxon>
        <taxon>Pichiomycetes</taxon>
        <taxon>Pichiales</taxon>
        <taxon>Pichiaceae</taxon>
        <taxon>Ogataea</taxon>
        <taxon>Ogataea/Candida clade</taxon>
    </lineage>
</organism>
<sequence length="354" mass="38364">MVKVSVLGASGGIGQPLSLLLKLNPLITDLSLYDIVNAHGVSTDLSHLPINSNSNGFSPIDKSNPQSELKSTLINSDIVVIPAGIPRKPGMTRDDLFKINAGIVRSLVNAIGNYCPNAFICIISNPVNSTVAIAAEELKKLKVFNPKKLFGITTLDILRLETFLSKLININTESLRGKVITIGGHSGETIIPLLNLDKDISNRINNLLTSDDLLKLIHRVQFGGDEVVKAKNGTGSATLSMAYAAYRFIESLLSVLSSSPSSSSSSTNNTIKLVDEVAYVHLRGLNNGDEILKNNLNNDVEFFSLPLKISKNGIEFVEFPKISYNLENELIEKAKPQLRTNIIKGINFVSGTKL</sequence>